<feature type="compositionally biased region" description="Polar residues" evidence="4">
    <location>
        <begin position="183"/>
        <end position="194"/>
    </location>
</feature>
<proteinExistence type="inferred from homology"/>
<name>A0ABQ7JF96_9APIC</name>
<dbReference type="PANTHER" id="PTHR22761:SF10">
    <property type="entry name" value="GH13992P"/>
    <property type="match status" value="1"/>
</dbReference>
<keyword evidence="3" id="KW-0967">Endosome</keyword>
<evidence type="ECO:0000313" key="5">
    <source>
        <dbReference type="EMBL" id="KAF8822555.1"/>
    </source>
</evidence>
<keyword evidence="6" id="KW-1185">Reference proteome</keyword>
<organism evidence="5 6">
    <name type="scientific">Cardiosporidium cionae</name>
    <dbReference type="NCBI Taxonomy" id="476202"/>
    <lineage>
        <taxon>Eukaryota</taxon>
        <taxon>Sar</taxon>
        <taxon>Alveolata</taxon>
        <taxon>Apicomplexa</taxon>
        <taxon>Aconoidasida</taxon>
        <taxon>Nephromycida</taxon>
        <taxon>Cardiosporidium</taxon>
    </lineage>
</organism>
<protein>
    <submittedName>
        <fullName evidence="5">SNF7 family protein</fullName>
    </submittedName>
</protein>
<evidence type="ECO:0000256" key="3">
    <source>
        <dbReference type="ARBA" id="ARBA00022753"/>
    </source>
</evidence>
<accession>A0ABQ7JF96</accession>
<dbReference type="EMBL" id="JADAQX010000042">
    <property type="protein sequence ID" value="KAF8822555.1"/>
    <property type="molecule type" value="Genomic_DNA"/>
</dbReference>
<dbReference type="Pfam" id="PF03357">
    <property type="entry name" value="Snf7"/>
    <property type="match status" value="1"/>
</dbReference>
<dbReference type="Gene3D" id="1.10.287.1060">
    <property type="entry name" value="ESAT-6-like"/>
    <property type="match status" value="1"/>
</dbReference>
<dbReference type="InterPro" id="IPR005024">
    <property type="entry name" value="Snf7_fam"/>
</dbReference>
<reference evidence="5 6" key="1">
    <citation type="journal article" date="2020" name="bioRxiv">
        <title>Metabolic contributions of an alphaproteobacterial endosymbiont in the apicomplexan Cardiosporidium cionae.</title>
        <authorList>
            <person name="Hunter E.S."/>
            <person name="Paight C.J."/>
            <person name="Lane C.E."/>
        </authorList>
    </citation>
    <scope>NUCLEOTIDE SEQUENCE [LARGE SCALE GENOMIC DNA]</scope>
    <source>
        <strain evidence="5">ESH_2018</strain>
    </source>
</reference>
<gene>
    <name evidence="5" type="ORF">IE077_000548</name>
</gene>
<evidence type="ECO:0000313" key="6">
    <source>
        <dbReference type="Proteomes" id="UP000823046"/>
    </source>
</evidence>
<evidence type="ECO:0000256" key="2">
    <source>
        <dbReference type="ARBA" id="ARBA00006190"/>
    </source>
</evidence>
<comment type="similarity">
    <text evidence="2">Belongs to the SNF7 family.</text>
</comment>
<feature type="region of interest" description="Disordered" evidence="4">
    <location>
        <begin position="183"/>
        <end position="219"/>
    </location>
</feature>
<comment type="subcellular location">
    <subcellularLocation>
        <location evidence="1">Endosome</location>
    </subcellularLocation>
</comment>
<dbReference type="PANTHER" id="PTHR22761">
    <property type="entry name" value="CHARGED MULTIVESICULAR BODY PROTEIN"/>
    <property type="match status" value="1"/>
</dbReference>
<evidence type="ECO:0000256" key="4">
    <source>
        <dbReference type="SAM" id="MobiDB-lite"/>
    </source>
</evidence>
<comment type="caution">
    <text evidence="5">The sequence shown here is derived from an EMBL/GenBank/DDBJ whole genome shotgun (WGS) entry which is preliminary data.</text>
</comment>
<dbReference type="Proteomes" id="UP000823046">
    <property type="component" value="Unassembled WGS sequence"/>
</dbReference>
<evidence type="ECO:0000256" key="1">
    <source>
        <dbReference type="ARBA" id="ARBA00004177"/>
    </source>
</evidence>
<sequence length="233" mass="25763">MRLFGMKTKRESAGGASPATQVNLASAIAVQKQAIEVQEKRYTHLETKIKQKEEEAKDRFKKGDKSGAIFALQQKKLLLSQVDMLKNTRLSLESQILGMESAQTQQIAVKAMKQAVDVQKEVNQSLDLNSIDKLVADLNDQKDLQNDVSQVLSSSAPMFDEDDLIKELEDMATYEFDEQLASAASNRAEQQMHSSPLDIPSGSPTNVSGELQVDTKLSDEDQLKALMGELVHP</sequence>